<dbReference type="CDD" id="cd02440">
    <property type="entry name" value="AdoMet_MTases"/>
    <property type="match status" value="1"/>
</dbReference>
<dbReference type="GO" id="GO:0008168">
    <property type="term" value="F:methyltransferase activity"/>
    <property type="evidence" value="ECO:0007669"/>
    <property type="project" value="UniProtKB-KW"/>
</dbReference>
<dbReference type="InterPro" id="IPR050508">
    <property type="entry name" value="Methyltransf_Superfamily"/>
</dbReference>
<dbReference type="InterPro" id="IPR004033">
    <property type="entry name" value="UbiE/COQ5_MeTrFase"/>
</dbReference>
<keyword evidence="1 2" id="KW-0489">Methyltransferase</keyword>
<dbReference type="EMBL" id="CP092423">
    <property type="protein sequence ID" value="ULP40302.1"/>
    <property type="molecule type" value="Genomic_DNA"/>
</dbReference>
<dbReference type="PANTHER" id="PTHR42912">
    <property type="entry name" value="METHYLTRANSFERASE"/>
    <property type="match status" value="1"/>
</dbReference>
<reference evidence="2" key="1">
    <citation type="submission" date="2022-08" db="EMBL/GenBank/DDBJ databases">
        <title>Complete genome sequence of 14 non-tuberculosis mycobacteria type-strains.</title>
        <authorList>
            <person name="Igarashi Y."/>
            <person name="Osugi A."/>
            <person name="Mitarai S."/>
        </authorList>
    </citation>
    <scope>NUCLEOTIDE SEQUENCE</scope>
    <source>
        <strain evidence="2">ATCC 51985</strain>
    </source>
</reference>
<dbReference type="EC" id="2.1.1.-" evidence="2"/>
<keyword evidence="2" id="KW-0808">Transferase</keyword>
<keyword evidence="3" id="KW-1185">Reference proteome</keyword>
<protein>
    <submittedName>
        <fullName evidence="2">Class I SAM-dependent methyltransferase</fullName>
        <ecNumber evidence="2">2.1.1.-</ecNumber>
    </submittedName>
</protein>
<organism evidence="2 3">
    <name type="scientific">Mycobacterium lentiflavum</name>
    <dbReference type="NCBI Taxonomy" id="141349"/>
    <lineage>
        <taxon>Bacteria</taxon>
        <taxon>Bacillati</taxon>
        <taxon>Actinomycetota</taxon>
        <taxon>Actinomycetes</taxon>
        <taxon>Mycobacteriales</taxon>
        <taxon>Mycobacteriaceae</taxon>
        <taxon>Mycobacterium</taxon>
        <taxon>Mycobacterium simiae complex</taxon>
    </lineage>
</organism>
<dbReference type="GO" id="GO:0032259">
    <property type="term" value="P:methylation"/>
    <property type="evidence" value="ECO:0007669"/>
    <property type="project" value="UniProtKB-KW"/>
</dbReference>
<evidence type="ECO:0000313" key="2">
    <source>
        <dbReference type="EMBL" id="ULP40302.1"/>
    </source>
</evidence>
<dbReference type="InterPro" id="IPR029063">
    <property type="entry name" value="SAM-dependent_MTases_sf"/>
</dbReference>
<accession>A0ABY3US74</accession>
<dbReference type="SUPFAM" id="SSF53335">
    <property type="entry name" value="S-adenosyl-L-methionine-dependent methyltransferases"/>
    <property type="match status" value="1"/>
</dbReference>
<sequence length="275" mass="29256">MSSGTSGDAQTGAAATYNAAADAFDDPANTFWARFGHATVDRLALRSGQRVLDVCCGSGASAIPAAQIVGPGGSVLGIDLAERLLALGRAKAERLALGNIEFRSGDMLDLQLPPESFDAVVCVFGIFFVPDIGAAARELWRNVRPGGKLAITTWGPRFLEPANTAFWESIRQVRPELYKGFNPWDRICDPASLGEALREGGVAGAEIVAEFGAHAITSPEAWWAAVMGSGYRGTIEQLSPQDRDRVHTANLDYVRTSGITSAETNVVYAVATKNR</sequence>
<gene>
    <name evidence="2" type="ORF">MJO58_14825</name>
</gene>
<evidence type="ECO:0000256" key="1">
    <source>
        <dbReference type="ARBA" id="ARBA00022603"/>
    </source>
</evidence>
<dbReference type="PROSITE" id="PS51608">
    <property type="entry name" value="SAM_MT_UBIE"/>
    <property type="match status" value="1"/>
</dbReference>
<evidence type="ECO:0000313" key="3">
    <source>
        <dbReference type="Proteomes" id="UP001055171"/>
    </source>
</evidence>
<dbReference type="Gene3D" id="3.40.50.150">
    <property type="entry name" value="Vaccinia Virus protein VP39"/>
    <property type="match status" value="1"/>
</dbReference>
<name>A0ABY3US74_MYCLN</name>
<proteinExistence type="predicted"/>
<dbReference type="Proteomes" id="UP001055171">
    <property type="component" value="Chromosome"/>
</dbReference>
<dbReference type="Pfam" id="PF01209">
    <property type="entry name" value="Ubie_methyltran"/>
    <property type="match status" value="1"/>
</dbReference>
<dbReference type="RefSeq" id="WP_239719867.1">
    <property type="nucleotide sequence ID" value="NZ_CP092423.2"/>
</dbReference>